<dbReference type="OrthoDB" id="8410208at2"/>
<proteinExistence type="predicted"/>
<accession>A0A0T7FQU8</accession>
<keyword evidence="1" id="KW-0812">Transmembrane</keyword>
<keyword evidence="1" id="KW-0472">Membrane</keyword>
<dbReference type="EMBL" id="CCRH01000010">
    <property type="protein sequence ID" value="CDZ37363.1"/>
    <property type="molecule type" value="Genomic_DNA"/>
</dbReference>
<evidence type="ECO:0000313" key="3">
    <source>
        <dbReference type="Proteomes" id="UP000046176"/>
    </source>
</evidence>
<keyword evidence="1" id="KW-1133">Transmembrane helix</keyword>
<dbReference type="RefSeq" id="WP_046667828.1">
    <property type="nucleotide sequence ID" value="NZ_CCRH01000010.1"/>
</dbReference>
<feature type="transmembrane region" description="Helical" evidence="1">
    <location>
        <begin position="40"/>
        <end position="57"/>
    </location>
</feature>
<evidence type="ECO:0000256" key="1">
    <source>
        <dbReference type="SAM" id="Phobius"/>
    </source>
</evidence>
<evidence type="ECO:0000313" key="2">
    <source>
        <dbReference type="EMBL" id="CDZ37363.1"/>
    </source>
</evidence>
<name>A0A0T7FQU8_NEOGA</name>
<organism evidence="2 3">
    <name type="scientific">Neorhizobium galegae bv. officinalis</name>
    <dbReference type="NCBI Taxonomy" id="323656"/>
    <lineage>
        <taxon>Bacteria</taxon>
        <taxon>Pseudomonadati</taxon>
        <taxon>Pseudomonadota</taxon>
        <taxon>Alphaproteobacteria</taxon>
        <taxon>Hyphomicrobiales</taxon>
        <taxon>Rhizobiaceae</taxon>
        <taxon>Rhizobium/Agrobacterium group</taxon>
        <taxon>Neorhizobium</taxon>
    </lineage>
</organism>
<reference evidence="2 3" key="1">
    <citation type="submission" date="2014-08" db="EMBL/GenBank/DDBJ databases">
        <authorList>
            <person name="Chen Y.-H."/>
        </authorList>
    </citation>
    <scope>NUCLEOTIDE SEQUENCE [LARGE SCALE GENOMIC DNA]</scope>
</reference>
<feature type="transmembrane region" description="Helical" evidence="1">
    <location>
        <begin position="64"/>
        <end position="89"/>
    </location>
</feature>
<protein>
    <submittedName>
        <fullName evidence="2">Uncharacterized protein</fullName>
    </submittedName>
</protein>
<dbReference type="Proteomes" id="UP000046176">
    <property type="component" value="Unassembled WGS sequence"/>
</dbReference>
<gene>
    <name evidence="2" type="ORF">NGAL_HAMBI1145_38210</name>
</gene>
<sequence length="105" mass="11385">MRYPTSNVLITVVVLLSLLLVLLMEAAGLGAFSPLWIRPIIRVICAANLLVALAGLVTSRSAAWINYLLLSITAYVVASTTPIAALWVIPKTMFFAVSYAFSSLW</sequence>
<dbReference type="AlphaFoldDB" id="A0A0T7FQU8"/>